<dbReference type="EMBL" id="BLXT01001518">
    <property type="protein sequence ID" value="GFN86421.1"/>
    <property type="molecule type" value="Genomic_DNA"/>
</dbReference>
<dbReference type="Proteomes" id="UP000735302">
    <property type="component" value="Unassembled WGS sequence"/>
</dbReference>
<evidence type="ECO:0008006" key="3">
    <source>
        <dbReference type="Google" id="ProtNLM"/>
    </source>
</evidence>
<accession>A0AAV3YW77</accession>
<keyword evidence="2" id="KW-1185">Reference proteome</keyword>
<comment type="caution">
    <text evidence="1">The sequence shown here is derived from an EMBL/GenBank/DDBJ whole genome shotgun (WGS) entry which is preliminary data.</text>
</comment>
<protein>
    <recommendedName>
        <fullName evidence="3">HIT domain-containing protein</fullName>
    </recommendedName>
</protein>
<sequence>MDKFIAECSKSLHHVIVTPNKFKVARPHLYQPMHPILDKDGKIKMHQKFNFPMSALILEEDRLNVLATKWLSPASFMKDLDATPKLLVNKLKDFFNNSDVAIFNHETGKETHPFCNHRKPEHLHVLIHFNQPCIRDLPKFRSIKRLLKLHDCDLYTRKIVSNEQNAYSYCINDAEKLFLGTNSQVAETITRCAGNEPRTPRHRRS</sequence>
<name>A0AAV3YW77_9GAST</name>
<organism evidence="1 2">
    <name type="scientific">Plakobranchus ocellatus</name>
    <dbReference type="NCBI Taxonomy" id="259542"/>
    <lineage>
        <taxon>Eukaryota</taxon>
        <taxon>Metazoa</taxon>
        <taxon>Spiralia</taxon>
        <taxon>Lophotrochozoa</taxon>
        <taxon>Mollusca</taxon>
        <taxon>Gastropoda</taxon>
        <taxon>Heterobranchia</taxon>
        <taxon>Euthyneura</taxon>
        <taxon>Panpulmonata</taxon>
        <taxon>Sacoglossa</taxon>
        <taxon>Placobranchoidea</taxon>
        <taxon>Plakobranchidae</taxon>
        <taxon>Plakobranchus</taxon>
    </lineage>
</organism>
<gene>
    <name evidence="1" type="ORF">PoB_001292700</name>
</gene>
<evidence type="ECO:0000313" key="1">
    <source>
        <dbReference type="EMBL" id="GFN86421.1"/>
    </source>
</evidence>
<dbReference type="AlphaFoldDB" id="A0AAV3YW77"/>
<proteinExistence type="predicted"/>
<evidence type="ECO:0000313" key="2">
    <source>
        <dbReference type="Proteomes" id="UP000735302"/>
    </source>
</evidence>
<reference evidence="1 2" key="1">
    <citation type="journal article" date="2021" name="Elife">
        <title>Chloroplast acquisition without the gene transfer in kleptoplastic sea slugs, Plakobranchus ocellatus.</title>
        <authorList>
            <person name="Maeda T."/>
            <person name="Takahashi S."/>
            <person name="Yoshida T."/>
            <person name="Shimamura S."/>
            <person name="Takaki Y."/>
            <person name="Nagai Y."/>
            <person name="Toyoda A."/>
            <person name="Suzuki Y."/>
            <person name="Arimoto A."/>
            <person name="Ishii H."/>
            <person name="Satoh N."/>
            <person name="Nishiyama T."/>
            <person name="Hasebe M."/>
            <person name="Maruyama T."/>
            <person name="Minagawa J."/>
            <person name="Obokata J."/>
            <person name="Shigenobu S."/>
        </authorList>
    </citation>
    <scope>NUCLEOTIDE SEQUENCE [LARGE SCALE GENOMIC DNA]</scope>
</reference>